<organism evidence="2">
    <name type="scientific">Arundo donax</name>
    <name type="common">Giant reed</name>
    <name type="synonym">Donax arundinaceus</name>
    <dbReference type="NCBI Taxonomy" id="35708"/>
    <lineage>
        <taxon>Eukaryota</taxon>
        <taxon>Viridiplantae</taxon>
        <taxon>Streptophyta</taxon>
        <taxon>Embryophyta</taxon>
        <taxon>Tracheophyta</taxon>
        <taxon>Spermatophyta</taxon>
        <taxon>Magnoliopsida</taxon>
        <taxon>Liliopsida</taxon>
        <taxon>Poales</taxon>
        <taxon>Poaceae</taxon>
        <taxon>PACMAD clade</taxon>
        <taxon>Arundinoideae</taxon>
        <taxon>Arundineae</taxon>
        <taxon>Arundo</taxon>
    </lineage>
</organism>
<dbReference type="AlphaFoldDB" id="A0A0A9C655"/>
<evidence type="ECO:0000256" key="1">
    <source>
        <dbReference type="SAM" id="Phobius"/>
    </source>
</evidence>
<sequence>MAHMPVRVCSGSLSPSHGTAHLLVFALTLSLWFYKFLL</sequence>
<reference evidence="2" key="1">
    <citation type="submission" date="2014-09" db="EMBL/GenBank/DDBJ databases">
        <authorList>
            <person name="Magalhaes I.L.F."/>
            <person name="Oliveira U."/>
            <person name="Santos F.R."/>
            <person name="Vidigal T.H.D.A."/>
            <person name="Brescovit A.D."/>
            <person name="Santos A.J."/>
        </authorList>
    </citation>
    <scope>NUCLEOTIDE SEQUENCE</scope>
    <source>
        <tissue evidence="2">Shoot tissue taken approximately 20 cm above the soil surface</tissue>
    </source>
</reference>
<keyword evidence="1" id="KW-0472">Membrane</keyword>
<dbReference type="EMBL" id="GBRH01230908">
    <property type="protein sequence ID" value="JAD66987.1"/>
    <property type="molecule type" value="Transcribed_RNA"/>
</dbReference>
<feature type="transmembrane region" description="Helical" evidence="1">
    <location>
        <begin position="20"/>
        <end position="37"/>
    </location>
</feature>
<keyword evidence="1" id="KW-0812">Transmembrane</keyword>
<reference evidence="2" key="2">
    <citation type="journal article" date="2015" name="Data Brief">
        <title>Shoot transcriptome of the giant reed, Arundo donax.</title>
        <authorList>
            <person name="Barrero R.A."/>
            <person name="Guerrero F.D."/>
            <person name="Moolhuijzen P."/>
            <person name="Goolsby J.A."/>
            <person name="Tidwell J."/>
            <person name="Bellgard S.E."/>
            <person name="Bellgard M.I."/>
        </authorList>
    </citation>
    <scope>NUCLEOTIDE SEQUENCE</scope>
    <source>
        <tissue evidence="2">Shoot tissue taken approximately 20 cm above the soil surface</tissue>
    </source>
</reference>
<proteinExistence type="predicted"/>
<keyword evidence="1" id="KW-1133">Transmembrane helix</keyword>
<evidence type="ECO:0000313" key="2">
    <source>
        <dbReference type="EMBL" id="JAD66987.1"/>
    </source>
</evidence>
<accession>A0A0A9C655</accession>
<name>A0A0A9C655_ARUDO</name>
<protein>
    <submittedName>
        <fullName evidence="2">Uncharacterized protein</fullName>
    </submittedName>
</protein>